<reference evidence="2 3" key="1">
    <citation type="submission" date="2018-07" db="EMBL/GenBank/DDBJ databases">
        <authorList>
            <person name="Ye Y."/>
        </authorList>
    </citation>
    <scope>NUCLEOTIDE SEQUENCE [LARGE SCALE GENOMIC DNA]</scope>
    <source>
        <strain evidence="3">H14(2018)</strain>
    </source>
</reference>
<dbReference type="AlphaFoldDB" id="A0A6N3KEJ4"/>
<proteinExistence type="predicted"/>
<organism evidence="2 3">
    <name type="scientific">Micromonospora aurantiaca</name>
    <name type="common">nom. illeg.</name>
    <dbReference type="NCBI Taxonomy" id="47850"/>
    <lineage>
        <taxon>Bacteria</taxon>
        <taxon>Bacillati</taxon>
        <taxon>Actinomycetota</taxon>
        <taxon>Actinomycetes</taxon>
        <taxon>Micromonosporales</taxon>
        <taxon>Micromonosporaceae</taxon>
        <taxon>Micromonospora</taxon>
    </lineage>
</organism>
<evidence type="ECO:0000256" key="1">
    <source>
        <dbReference type="SAM" id="MobiDB-lite"/>
    </source>
</evidence>
<evidence type="ECO:0000313" key="2">
    <source>
        <dbReference type="EMBL" id="AXH94784.1"/>
    </source>
</evidence>
<feature type="region of interest" description="Disordered" evidence="1">
    <location>
        <begin position="71"/>
        <end position="94"/>
    </location>
</feature>
<sequence length="116" mass="13339">MWNHDRMDQETAPQGWMQQHMASWLRLATTLQSEGWEAQMTCEAAPVQMEGHLPSGERFYFRARHSEVSLGIGGEDPSDIPEWEESESHEEASWLPATDGKAIIRRLALRYAGRKR</sequence>
<feature type="compositionally biased region" description="Acidic residues" evidence="1">
    <location>
        <begin position="76"/>
        <end position="88"/>
    </location>
</feature>
<protein>
    <submittedName>
        <fullName evidence="2">Uncharacterized protein</fullName>
    </submittedName>
</protein>
<dbReference type="Proteomes" id="UP000253958">
    <property type="component" value="Chromosome"/>
</dbReference>
<reference evidence="2 3" key="2">
    <citation type="submission" date="2018-08" db="EMBL/GenBank/DDBJ databases">
        <title>Streptomyces kandeliansis sp. nov., an endophytic bacterium isolated from mangrove plant.</title>
        <authorList>
            <person name="Wang R."/>
        </authorList>
    </citation>
    <scope>NUCLEOTIDE SEQUENCE [LARGE SCALE GENOMIC DNA]</scope>
    <source>
        <strain evidence="3">H14(2018)</strain>
    </source>
</reference>
<name>A0A6N3KEJ4_9ACTN</name>
<gene>
    <name evidence="2" type="ORF">DVH21_32525</name>
</gene>
<dbReference type="EMBL" id="CP031263">
    <property type="protein sequence ID" value="AXH94784.1"/>
    <property type="molecule type" value="Genomic_DNA"/>
</dbReference>
<accession>A0A6N3KEJ4</accession>
<evidence type="ECO:0000313" key="3">
    <source>
        <dbReference type="Proteomes" id="UP000253958"/>
    </source>
</evidence>